<evidence type="ECO:0000259" key="3">
    <source>
        <dbReference type="PROSITE" id="PS51832"/>
    </source>
</evidence>
<dbReference type="PANTHER" id="PTHR45228:SF4">
    <property type="entry name" value="LIPOPROTEIN"/>
    <property type="match status" value="1"/>
</dbReference>
<dbReference type="InterPro" id="IPR035965">
    <property type="entry name" value="PAS-like_dom_sf"/>
</dbReference>
<dbReference type="InterPro" id="IPR000014">
    <property type="entry name" value="PAS"/>
</dbReference>
<dbReference type="CDD" id="cd00130">
    <property type="entry name" value="PAS"/>
    <property type="match status" value="1"/>
</dbReference>
<reference evidence="4 5" key="1">
    <citation type="submission" date="2020-02" db="EMBL/GenBank/DDBJ databases">
        <title>Genome sequences of Thiorhodococcus mannitoliphagus and Thiorhodococcus minor, purple sulfur photosynthetic bacteria in the gammaproteobacterial family, Chromatiaceae.</title>
        <authorList>
            <person name="Aviles F.A."/>
            <person name="Meyer T.E."/>
            <person name="Kyndt J.A."/>
        </authorList>
    </citation>
    <scope>NUCLEOTIDE SEQUENCE [LARGE SCALE GENOMIC DNA]</scope>
    <source>
        <strain evidence="4 5">DSM 11518</strain>
    </source>
</reference>
<proteinExistence type="predicted"/>
<feature type="transmembrane region" description="Helical" evidence="1">
    <location>
        <begin position="6"/>
        <end position="26"/>
    </location>
</feature>
<dbReference type="Gene3D" id="3.30.450.20">
    <property type="entry name" value="PAS domain"/>
    <property type="match status" value="1"/>
</dbReference>
<dbReference type="InterPro" id="IPR052020">
    <property type="entry name" value="Cyclic_di-GMP/3'3'-cGAMP_PDE"/>
</dbReference>
<dbReference type="Gene3D" id="1.10.3210.10">
    <property type="entry name" value="Hypothetical protein af1432"/>
    <property type="match status" value="1"/>
</dbReference>
<accession>A0A6M0JVF7</accession>
<evidence type="ECO:0000256" key="1">
    <source>
        <dbReference type="SAM" id="Phobius"/>
    </source>
</evidence>
<feature type="transmembrane region" description="Helical" evidence="1">
    <location>
        <begin position="321"/>
        <end position="344"/>
    </location>
</feature>
<keyword evidence="1" id="KW-1133">Transmembrane helix</keyword>
<feature type="domain" description="PAS" evidence="2">
    <location>
        <begin position="366"/>
        <end position="436"/>
    </location>
</feature>
<dbReference type="Proteomes" id="UP000483379">
    <property type="component" value="Unassembled WGS sequence"/>
</dbReference>
<dbReference type="PROSITE" id="PS51832">
    <property type="entry name" value="HD_GYP"/>
    <property type="match status" value="1"/>
</dbReference>
<dbReference type="PANTHER" id="PTHR45228">
    <property type="entry name" value="CYCLIC DI-GMP PHOSPHODIESTERASE TM_0186-RELATED"/>
    <property type="match status" value="1"/>
</dbReference>
<dbReference type="Pfam" id="PF13487">
    <property type="entry name" value="HD_5"/>
    <property type="match status" value="1"/>
</dbReference>
<dbReference type="SUPFAM" id="SSF109604">
    <property type="entry name" value="HD-domain/PDEase-like"/>
    <property type="match status" value="1"/>
</dbReference>
<feature type="domain" description="HD-GYP" evidence="3">
    <location>
        <begin position="489"/>
        <end position="684"/>
    </location>
</feature>
<name>A0A6M0JVF7_9GAMM</name>
<evidence type="ECO:0000313" key="4">
    <source>
        <dbReference type="EMBL" id="NEV61159.1"/>
    </source>
</evidence>
<dbReference type="Pfam" id="PF08448">
    <property type="entry name" value="PAS_4"/>
    <property type="match status" value="1"/>
</dbReference>
<keyword evidence="1" id="KW-0812">Transmembrane</keyword>
<dbReference type="NCBIfam" id="TIGR00229">
    <property type="entry name" value="sensory_box"/>
    <property type="match status" value="1"/>
</dbReference>
<dbReference type="EMBL" id="JAAIJQ010000009">
    <property type="protein sequence ID" value="NEV61159.1"/>
    <property type="molecule type" value="Genomic_DNA"/>
</dbReference>
<evidence type="ECO:0000259" key="2">
    <source>
        <dbReference type="PROSITE" id="PS50112"/>
    </source>
</evidence>
<dbReference type="AlphaFoldDB" id="A0A6M0JVF7"/>
<dbReference type="SUPFAM" id="SSF55785">
    <property type="entry name" value="PYP-like sensor domain (PAS domain)"/>
    <property type="match status" value="1"/>
</dbReference>
<evidence type="ECO:0000313" key="5">
    <source>
        <dbReference type="Proteomes" id="UP000483379"/>
    </source>
</evidence>
<sequence length="690" mass="75706">MRPRIWVAVAILLATVCVALYGAYVLTERERARDVQLLQTRMTVVADSRADAIGRWLEGQYDILDGLADNASLQIYIKVVSASDGEEPLDPDPANLTYLRTLLEATASRSGFQPRVRSPSLPANVRPLGDAGIALIGPQGDVIVATAGMPPLEGRIAAFLDQVPQSERGLLDLSIKTTETPQLGFVVPVLTQEPGEATSRVIARVLGVRSVGTDFYDTLAQPGATAQTAESYLIRQKGGKVEYLTPLKDGSRPLTKRLALNTANLVDVDALSSPGRFHSGRDYAARAVFAVSREIPGTPWALVHKIERAEALAATDDRRNALMAGMALLIVTLAAAFVIVWRYATSLRAEEAARQYKLSSERFAALSELLDTLMDSQPLPIFVTTASGEITFANQRMADLTQVPKEELPGRSLLGMLGQQKGGRYLEIARQVLESGQPRTELSRFRLEEGEELVWRSYHARLSATAEHPGGVLTSIEDLTDLAHERARRERNTSQLIETLVGLVDERDPDSAHQSRYVAWIARKIAQEAGLDASMVEATVQAARLVNIGKIRVPRSLLTKQDRLTQDELRTVHQALDDGPEILKDISFEGPVLETLRQINERVDGRGRPLGLQGDQILLSAQTVALANTFVALVSPRAFRDGKTLEEAESILLEEIGRRFDKRIVFAFLSYLANKGGRDDWSRMVDAESV</sequence>
<comment type="caution">
    <text evidence="4">The sequence shown here is derived from an EMBL/GenBank/DDBJ whole genome shotgun (WGS) entry which is preliminary data.</text>
</comment>
<dbReference type="InterPro" id="IPR013656">
    <property type="entry name" value="PAS_4"/>
</dbReference>
<dbReference type="PROSITE" id="PS50112">
    <property type="entry name" value="PAS"/>
    <property type="match status" value="1"/>
</dbReference>
<organism evidence="4 5">
    <name type="scientific">Thiorhodococcus minor</name>
    <dbReference type="NCBI Taxonomy" id="57489"/>
    <lineage>
        <taxon>Bacteria</taxon>
        <taxon>Pseudomonadati</taxon>
        <taxon>Pseudomonadota</taxon>
        <taxon>Gammaproteobacteria</taxon>
        <taxon>Chromatiales</taxon>
        <taxon>Chromatiaceae</taxon>
        <taxon>Thiorhodococcus</taxon>
    </lineage>
</organism>
<keyword evidence="1" id="KW-0472">Membrane</keyword>
<keyword evidence="5" id="KW-1185">Reference proteome</keyword>
<dbReference type="SMART" id="SM00091">
    <property type="entry name" value="PAS"/>
    <property type="match status" value="1"/>
</dbReference>
<dbReference type="InterPro" id="IPR037522">
    <property type="entry name" value="HD_GYP_dom"/>
</dbReference>
<gene>
    <name evidence="4" type="ORF">G3446_04460</name>
</gene>
<protein>
    <submittedName>
        <fullName evidence="4">PAS domain-containing protein</fullName>
    </submittedName>
</protein>